<dbReference type="InterPro" id="IPR041577">
    <property type="entry name" value="RT_RNaseH_2"/>
</dbReference>
<dbReference type="InterPro" id="IPR043502">
    <property type="entry name" value="DNA/RNA_pol_sf"/>
</dbReference>
<protein>
    <recommendedName>
        <fullName evidence="1">Reverse transcriptase/retrotransposon-derived protein RNase H-like domain-containing protein</fullName>
    </recommendedName>
</protein>
<dbReference type="AlphaFoldDB" id="A0A1S4DBC8"/>
<evidence type="ECO:0000313" key="2">
    <source>
        <dbReference type="RefSeq" id="XP_016510653.1"/>
    </source>
</evidence>
<dbReference type="PaxDb" id="4097-A0A1S4DBC8"/>
<proteinExistence type="predicted"/>
<sequence>MLVKSLKAEDYINHLKEVFDILRRYVMKPNPEKYAFGVASRKFLGFLVSQRGIEVNPDQVDWVNHRLIEIQLTAYLSSPPLLSQPEPEEHLLVYLAISEVAVSAVLIRETKGKQSHIYYISKTLVDTETRYPHLEKLALALIVASRKLRPYFQCHPISVVTIFTLREILHKPELSGSLAKWANELSEHGIMYQPRTTIKSQVLADFVTKCSAKIIPEVEKEVFQASLQTQEPWVLYTHGVSNASRSRLGLVLEISTGKNAEADDLTKLVAATKSITTGDKSVVHLLYSSLDQVEVRSVSLTWDWHNRIIAYFHHGALLNDKKEAKKLRMQAARYNLLHSDLYRRTYGSPLVKCLGPNQTQRVLEKVYEGHCGAHSGNRALVRCLIRAGYYWPTMKKKCEQCQKYAPVIHQLGEHLQSVTSPWPFIK</sequence>
<organism evidence="2">
    <name type="scientific">Nicotiana tabacum</name>
    <name type="common">Common tobacco</name>
    <dbReference type="NCBI Taxonomy" id="4097"/>
    <lineage>
        <taxon>Eukaryota</taxon>
        <taxon>Viridiplantae</taxon>
        <taxon>Streptophyta</taxon>
        <taxon>Embryophyta</taxon>
        <taxon>Tracheophyta</taxon>
        <taxon>Spermatophyta</taxon>
        <taxon>Magnoliopsida</taxon>
        <taxon>eudicotyledons</taxon>
        <taxon>Gunneridae</taxon>
        <taxon>Pentapetalae</taxon>
        <taxon>asterids</taxon>
        <taxon>lamiids</taxon>
        <taxon>Solanales</taxon>
        <taxon>Solanaceae</taxon>
        <taxon>Nicotianoideae</taxon>
        <taxon>Nicotianeae</taxon>
        <taxon>Nicotiana</taxon>
    </lineage>
</organism>
<evidence type="ECO:0000259" key="1">
    <source>
        <dbReference type="Pfam" id="PF17919"/>
    </source>
</evidence>
<name>A0A1S4DBC8_TOBAC</name>
<dbReference type="Pfam" id="PF17919">
    <property type="entry name" value="RT_RNaseH_2"/>
    <property type="match status" value="1"/>
</dbReference>
<gene>
    <name evidence="2" type="primary">LOC107827932</name>
</gene>
<accession>A0A1S4DBC8</accession>
<dbReference type="PANTHER" id="PTHR48475">
    <property type="entry name" value="RIBONUCLEASE H"/>
    <property type="match status" value="1"/>
</dbReference>
<dbReference type="SUPFAM" id="SSF56672">
    <property type="entry name" value="DNA/RNA polymerases"/>
    <property type="match status" value="1"/>
</dbReference>
<feature type="domain" description="Reverse transcriptase/retrotransposon-derived protein RNase H-like" evidence="1">
    <location>
        <begin position="71"/>
        <end position="159"/>
    </location>
</feature>
<dbReference type="Gene3D" id="1.10.340.70">
    <property type="match status" value="1"/>
</dbReference>
<dbReference type="Gene3D" id="3.30.70.270">
    <property type="match status" value="1"/>
</dbReference>
<dbReference type="KEGG" id="nta:107827932"/>
<dbReference type="OrthoDB" id="101614at2759"/>
<dbReference type="PANTHER" id="PTHR48475:SF2">
    <property type="entry name" value="RIBONUCLEASE H"/>
    <property type="match status" value="1"/>
</dbReference>
<dbReference type="InterPro" id="IPR043128">
    <property type="entry name" value="Rev_trsase/Diguanyl_cyclase"/>
</dbReference>
<dbReference type="RefSeq" id="XP_016510653.1">
    <property type="nucleotide sequence ID" value="XM_016655167.1"/>
</dbReference>
<reference evidence="2" key="1">
    <citation type="submission" date="2025-08" db="UniProtKB">
        <authorList>
            <consortium name="RefSeq"/>
        </authorList>
    </citation>
    <scope>IDENTIFICATION</scope>
</reference>